<dbReference type="Proteomes" id="UP000248857">
    <property type="component" value="Unassembled WGS sequence"/>
</dbReference>
<organism evidence="1 2">
    <name type="scientific">Acaryochloris thomasi RCC1774</name>
    <dbReference type="NCBI Taxonomy" id="1764569"/>
    <lineage>
        <taxon>Bacteria</taxon>
        <taxon>Bacillati</taxon>
        <taxon>Cyanobacteriota</taxon>
        <taxon>Cyanophyceae</taxon>
        <taxon>Acaryochloridales</taxon>
        <taxon>Acaryochloridaceae</taxon>
        <taxon>Acaryochloris</taxon>
        <taxon>Acaryochloris thomasi</taxon>
    </lineage>
</organism>
<name>A0A2W1JGR6_9CYAN</name>
<dbReference type="EMBL" id="PQWO01000008">
    <property type="protein sequence ID" value="PZD72759.1"/>
    <property type="molecule type" value="Genomic_DNA"/>
</dbReference>
<dbReference type="AlphaFoldDB" id="A0A2W1JGR6"/>
<evidence type="ECO:0000313" key="1">
    <source>
        <dbReference type="EMBL" id="PZD72759.1"/>
    </source>
</evidence>
<keyword evidence="2" id="KW-1185">Reference proteome</keyword>
<protein>
    <submittedName>
        <fullName evidence="1">Uncharacterized protein</fullName>
    </submittedName>
</protein>
<accession>A0A2W1JGR6</accession>
<evidence type="ECO:0000313" key="2">
    <source>
        <dbReference type="Proteomes" id="UP000248857"/>
    </source>
</evidence>
<comment type="caution">
    <text evidence="1">The sequence shown here is derived from an EMBL/GenBank/DDBJ whole genome shotgun (WGS) entry which is preliminary data.</text>
</comment>
<reference evidence="1 2" key="1">
    <citation type="journal article" date="2018" name="Sci. Rep.">
        <title>A novel species of the marine cyanobacterium Acaryochloris with a unique pigment content and lifestyle.</title>
        <authorList>
            <person name="Partensky F."/>
            <person name="Six C."/>
            <person name="Ratin M."/>
            <person name="Garczarek L."/>
            <person name="Vaulot D."/>
            <person name="Probert I."/>
            <person name="Calteau A."/>
            <person name="Gourvil P."/>
            <person name="Marie D."/>
            <person name="Grebert T."/>
            <person name="Bouchier C."/>
            <person name="Le Panse S."/>
            <person name="Gachenot M."/>
            <person name="Rodriguez F."/>
            <person name="Garrido J.L."/>
        </authorList>
    </citation>
    <scope>NUCLEOTIDE SEQUENCE [LARGE SCALE GENOMIC DNA]</scope>
    <source>
        <strain evidence="1 2">RCC1774</strain>
    </source>
</reference>
<gene>
    <name evidence="1" type="ORF">C1752_03267</name>
</gene>
<sequence length="408" mass="47319">MQTVHRFTTETLNSLRYWSKHLWVKFRLQQRFFLLRTQLKLRNITSYSITLRDAGLGDQLLNANVSAKICERLGLKFSGIREASLTSQKSHREGYLEIYQYIGITDIARIQDKDLLTISSSKTESLLLFLEHIQKRAKSPEAKRSLCFETPMPVCYRSVKYLDSHNGNYLNNQFSAQLKSLYHIKKTQQEEHQKKILFHIRLGDVANLELLPEKIFIPWCYAINQEGFINLSEQTTHYRHDHLSDFSLLSQRLCQEISETIEIIVVTDGYSTSFDYISGKRELVEYLKSFNLNFNKSTIRDLKSKYRKYFHRKFSGASQIIYGEEVELSLEAIKQIASADIVISSSGHFALGLMNNFAIKKQDFFSPKITYLASQRNNSRKNLTAHLLSDSIENNVTNITQLIESSSH</sequence>
<proteinExistence type="predicted"/>